<proteinExistence type="predicted"/>
<dbReference type="AlphaFoldDB" id="A0A6J4K8D9"/>
<feature type="region of interest" description="Disordered" evidence="1">
    <location>
        <begin position="1"/>
        <end position="85"/>
    </location>
</feature>
<feature type="compositionally biased region" description="Basic residues" evidence="1">
    <location>
        <begin position="56"/>
        <end position="66"/>
    </location>
</feature>
<reference evidence="2" key="1">
    <citation type="submission" date="2020-02" db="EMBL/GenBank/DDBJ databases">
        <authorList>
            <person name="Meier V. D."/>
        </authorList>
    </citation>
    <scope>NUCLEOTIDE SEQUENCE</scope>
    <source>
        <strain evidence="2">AVDCRST_MAG11</strain>
    </source>
</reference>
<dbReference type="EMBL" id="CADCTU010000148">
    <property type="protein sequence ID" value="CAA9298929.1"/>
    <property type="molecule type" value="Genomic_DNA"/>
</dbReference>
<feature type="non-terminal residue" evidence="2">
    <location>
        <position position="208"/>
    </location>
</feature>
<accession>A0A6J4K8D9</accession>
<protein>
    <submittedName>
        <fullName evidence="2">Protein-methionine-sulfoxide reductase heme-binding subunit MsrQ</fullName>
    </submittedName>
</protein>
<gene>
    <name evidence="2" type="ORF">AVDCRST_MAG11-679</name>
</gene>
<feature type="region of interest" description="Disordered" evidence="1">
    <location>
        <begin position="98"/>
        <end position="161"/>
    </location>
</feature>
<feature type="compositionally biased region" description="Basic residues" evidence="1">
    <location>
        <begin position="29"/>
        <end position="42"/>
    </location>
</feature>
<feature type="compositionally biased region" description="Basic residues" evidence="1">
    <location>
        <begin position="98"/>
        <end position="120"/>
    </location>
</feature>
<feature type="compositionally biased region" description="Basic and acidic residues" evidence="1">
    <location>
        <begin position="121"/>
        <end position="139"/>
    </location>
</feature>
<evidence type="ECO:0000313" key="2">
    <source>
        <dbReference type="EMBL" id="CAA9298929.1"/>
    </source>
</evidence>
<feature type="compositionally biased region" description="Low complexity" evidence="1">
    <location>
        <begin position="16"/>
        <end position="28"/>
    </location>
</feature>
<name>A0A6J4K8D9_9BACT</name>
<feature type="non-terminal residue" evidence="2">
    <location>
        <position position="1"/>
    </location>
</feature>
<organism evidence="2">
    <name type="scientific">uncultured Gemmatimonadaceae bacterium</name>
    <dbReference type="NCBI Taxonomy" id="246130"/>
    <lineage>
        <taxon>Bacteria</taxon>
        <taxon>Pseudomonadati</taxon>
        <taxon>Gemmatimonadota</taxon>
        <taxon>Gemmatimonadia</taxon>
        <taxon>Gemmatimonadales</taxon>
        <taxon>Gemmatimonadaceae</taxon>
        <taxon>environmental samples</taxon>
    </lineage>
</organism>
<feature type="compositionally biased region" description="Low complexity" evidence="1">
    <location>
        <begin position="140"/>
        <end position="156"/>
    </location>
</feature>
<feature type="region of interest" description="Disordered" evidence="1">
    <location>
        <begin position="173"/>
        <end position="208"/>
    </location>
</feature>
<sequence length="208" mass="22168">AARPAGGGACRRRARGAPGAGARRAALPRVHRPPPRSARRRAGGAAGARDRAARAALRRLHPRRHPAPAPHGVERARAAPAHARPLRVLLRHAAPRRLRGARPRARPRRAGVRGRRAPLHRARDGDVARARPARGDLDARVGAPPAGRAVGAAAPAHLRRRRRRHRALLVVGQEGRHRAARLHRGVRAPPRLPGGHARASSEPGGGCV</sequence>
<evidence type="ECO:0000256" key="1">
    <source>
        <dbReference type="SAM" id="MobiDB-lite"/>
    </source>
</evidence>